<dbReference type="Proteomes" id="UP001143474">
    <property type="component" value="Unassembled WGS sequence"/>
</dbReference>
<dbReference type="InterPro" id="IPR039422">
    <property type="entry name" value="MarR/SlyA-like"/>
</dbReference>
<accession>A0A9W6MI36</accession>
<evidence type="ECO:0000256" key="1">
    <source>
        <dbReference type="SAM" id="MobiDB-lite"/>
    </source>
</evidence>
<dbReference type="SUPFAM" id="SSF46785">
    <property type="entry name" value="Winged helix' DNA-binding domain"/>
    <property type="match status" value="1"/>
</dbReference>
<feature type="region of interest" description="Disordered" evidence="1">
    <location>
        <begin position="1"/>
        <end position="34"/>
    </location>
</feature>
<reference evidence="3" key="2">
    <citation type="submission" date="2023-01" db="EMBL/GenBank/DDBJ databases">
        <authorList>
            <person name="Sun Q."/>
            <person name="Evtushenko L."/>
        </authorList>
    </citation>
    <scope>NUCLEOTIDE SEQUENCE</scope>
    <source>
        <strain evidence="3">VKM Ac-2007</strain>
    </source>
</reference>
<organism evidence="3 4">
    <name type="scientific">Streptosporangium carneum</name>
    <dbReference type="NCBI Taxonomy" id="47481"/>
    <lineage>
        <taxon>Bacteria</taxon>
        <taxon>Bacillati</taxon>
        <taxon>Actinomycetota</taxon>
        <taxon>Actinomycetes</taxon>
        <taxon>Streptosporangiales</taxon>
        <taxon>Streptosporangiaceae</taxon>
        <taxon>Streptosporangium</taxon>
    </lineage>
</organism>
<gene>
    <name evidence="3" type="ORF">GCM10017600_82440</name>
</gene>
<reference evidence="3" key="1">
    <citation type="journal article" date="2014" name="Int. J. Syst. Evol. Microbiol.">
        <title>Complete genome sequence of Corynebacterium casei LMG S-19264T (=DSM 44701T), isolated from a smear-ripened cheese.</title>
        <authorList>
            <consortium name="US DOE Joint Genome Institute (JGI-PGF)"/>
            <person name="Walter F."/>
            <person name="Albersmeier A."/>
            <person name="Kalinowski J."/>
            <person name="Ruckert C."/>
        </authorList>
    </citation>
    <scope>NUCLEOTIDE SEQUENCE</scope>
    <source>
        <strain evidence="3">VKM Ac-2007</strain>
    </source>
</reference>
<proteinExistence type="predicted"/>
<dbReference type="InterPro" id="IPR000835">
    <property type="entry name" value="HTH_MarR-typ"/>
</dbReference>
<dbReference type="PANTHER" id="PTHR33164:SF94">
    <property type="entry name" value="TRANSCRIPTIONAL REGULATORY PROTEIN-RELATED"/>
    <property type="match status" value="1"/>
</dbReference>
<dbReference type="InterPro" id="IPR036388">
    <property type="entry name" value="WH-like_DNA-bd_sf"/>
</dbReference>
<dbReference type="InterPro" id="IPR036390">
    <property type="entry name" value="WH_DNA-bd_sf"/>
</dbReference>
<dbReference type="PANTHER" id="PTHR33164">
    <property type="entry name" value="TRANSCRIPTIONAL REGULATOR, MARR FAMILY"/>
    <property type="match status" value="1"/>
</dbReference>
<dbReference type="Pfam" id="PF01047">
    <property type="entry name" value="MarR"/>
    <property type="match status" value="1"/>
</dbReference>
<dbReference type="GO" id="GO:0003700">
    <property type="term" value="F:DNA-binding transcription factor activity"/>
    <property type="evidence" value="ECO:0007669"/>
    <property type="project" value="InterPro"/>
</dbReference>
<dbReference type="GO" id="GO:0006950">
    <property type="term" value="P:response to stress"/>
    <property type="evidence" value="ECO:0007669"/>
    <property type="project" value="TreeGrafter"/>
</dbReference>
<evidence type="ECO:0000259" key="2">
    <source>
        <dbReference type="PROSITE" id="PS50995"/>
    </source>
</evidence>
<evidence type="ECO:0000313" key="3">
    <source>
        <dbReference type="EMBL" id="GLK14832.1"/>
    </source>
</evidence>
<protein>
    <recommendedName>
        <fullName evidence="2">HTH marR-type domain-containing protein</fullName>
    </recommendedName>
</protein>
<dbReference type="EMBL" id="BSEV01000037">
    <property type="protein sequence ID" value="GLK14832.1"/>
    <property type="molecule type" value="Genomic_DNA"/>
</dbReference>
<dbReference type="SMART" id="SM00347">
    <property type="entry name" value="HTH_MARR"/>
    <property type="match status" value="1"/>
</dbReference>
<comment type="caution">
    <text evidence="3">The sequence shown here is derived from an EMBL/GenBank/DDBJ whole genome shotgun (WGS) entry which is preliminary data.</text>
</comment>
<feature type="domain" description="HTH marR-type" evidence="2">
    <location>
        <begin position="34"/>
        <end position="167"/>
    </location>
</feature>
<sequence>MHREGAARMTTEAIHDGGDEFLGTGRGEAGRGGESDSAWLVEEASLVLVEVTLNAVAEMGDLSLTQLRVLLAVDRHGPLNLSTLAAHLTMSLSAAGRMVDRLDGAGLLTRFPAAHSRREIRIETTVRGREVLGRLRSARRRRIGAALERLTPETRQTLARTLQEFTAAAQSEEENGLLP</sequence>
<dbReference type="PROSITE" id="PS50995">
    <property type="entry name" value="HTH_MARR_2"/>
    <property type="match status" value="1"/>
</dbReference>
<dbReference type="AlphaFoldDB" id="A0A9W6MI36"/>
<name>A0A9W6MI36_9ACTN</name>
<keyword evidence="4" id="KW-1185">Reference proteome</keyword>
<evidence type="ECO:0000313" key="4">
    <source>
        <dbReference type="Proteomes" id="UP001143474"/>
    </source>
</evidence>
<dbReference type="Gene3D" id="1.10.10.10">
    <property type="entry name" value="Winged helix-like DNA-binding domain superfamily/Winged helix DNA-binding domain"/>
    <property type="match status" value="1"/>
</dbReference>